<reference evidence="2" key="1">
    <citation type="submission" date="2020-10" db="EMBL/GenBank/DDBJ databases">
        <title>Whole-genome sequence of Luteibacter sp. EIF3.</title>
        <authorList>
            <person name="Friedrich I."/>
            <person name="Hertel R."/>
            <person name="Daniel R."/>
        </authorList>
    </citation>
    <scope>NUCLEOTIDE SEQUENCE</scope>
    <source>
        <strain evidence="2">EIF3</strain>
    </source>
</reference>
<accession>A0ABY4T2E7</accession>
<evidence type="ECO:0000313" key="3">
    <source>
        <dbReference type="Proteomes" id="UP001056681"/>
    </source>
</evidence>
<name>A0ABY4T2E7_9GAMM</name>
<keyword evidence="3" id="KW-1185">Reference proteome</keyword>
<organism evidence="2 3">
    <name type="scientific">Luteibacter flocculans</name>
    <dbReference type="NCBI Taxonomy" id="2780091"/>
    <lineage>
        <taxon>Bacteria</taxon>
        <taxon>Pseudomonadati</taxon>
        <taxon>Pseudomonadota</taxon>
        <taxon>Gammaproteobacteria</taxon>
        <taxon>Lysobacterales</taxon>
        <taxon>Rhodanobacteraceae</taxon>
        <taxon>Luteibacter</taxon>
    </lineage>
</organism>
<feature type="transmembrane region" description="Helical" evidence="1">
    <location>
        <begin position="89"/>
        <end position="109"/>
    </location>
</feature>
<dbReference type="EMBL" id="CP063231">
    <property type="protein sequence ID" value="URL58459.1"/>
    <property type="molecule type" value="Genomic_DNA"/>
</dbReference>
<gene>
    <name evidence="2" type="ORF">IM816_18050</name>
</gene>
<dbReference type="RefSeq" id="WP_250339167.1">
    <property type="nucleotide sequence ID" value="NZ_CP063231.1"/>
</dbReference>
<evidence type="ECO:0000313" key="2">
    <source>
        <dbReference type="EMBL" id="URL58459.1"/>
    </source>
</evidence>
<dbReference type="Proteomes" id="UP001056681">
    <property type="component" value="Chromosome"/>
</dbReference>
<evidence type="ECO:0000256" key="1">
    <source>
        <dbReference type="SAM" id="Phobius"/>
    </source>
</evidence>
<keyword evidence="1" id="KW-0472">Membrane</keyword>
<proteinExistence type="predicted"/>
<feature type="transmembrane region" description="Helical" evidence="1">
    <location>
        <begin position="60"/>
        <end position="77"/>
    </location>
</feature>
<dbReference type="InterPro" id="IPR007039">
    <property type="entry name" value="TrbC/VirB2"/>
</dbReference>
<keyword evidence="1" id="KW-1133">Transmembrane helix</keyword>
<keyword evidence="1" id="KW-0812">Transmembrane</keyword>
<protein>
    <submittedName>
        <fullName evidence="2">TrbC/VirB2 family protein</fullName>
    </submittedName>
</protein>
<sequence>MQKSFLKPPQNVSRLHVTVVIFIVLAFLFVPELAFAASDDALPYEEGLGKFQKSLKGPVPFAISLVGIVACGAMLIFGGEISGFLRTMVFIVLVVAVMVQATTLVEILGGTDTLVSSSDLSTPALTRDVA</sequence>
<dbReference type="Pfam" id="PF04956">
    <property type="entry name" value="TrbC"/>
    <property type="match status" value="1"/>
</dbReference>